<gene>
    <name evidence="1" type="ORF">CF651_11255</name>
</gene>
<organism evidence="1 2">
    <name type="scientific">Paenibacillus rigui</name>
    <dbReference type="NCBI Taxonomy" id="554312"/>
    <lineage>
        <taxon>Bacteria</taxon>
        <taxon>Bacillati</taxon>
        <taxon>Bacillota</taxon>
        <taxon>Bacilli</taxon>
        <taxon>Bacillales</taxon>
        <taxon>Paenibacillaceae</taxon>
        <taxon>Paenibacillus</taxon>
    </lineage>
</organism>
<dbReference type="RefSeq" id="WP_094014958.1">
    <property type="nucleotide sequence ID" value="NZ_NMQW01000017.1"/>
</dbReference>
<evidence type="ECO:0000313" key="1">
    <source>
        <dbReference type="EMBL" id="OXM85807.1"/>
    </source>
</evidence>
<dbReference type="Proteomes" id="UP000215509">
    <property type="component" value="Unassembled WGS sequence"/>
</dbReference>
<keyword evidence="2" id="KW-1185">Reference proteome</keyword>
<name>A0A229UQG7_9BACL</name>
<accession>A0A229UQG7</accession>
<comment type="caution">
    <text evidence="1">The sequence shown here is derived from an EMBL/GenBank/DDBJ whole genome shotgun (WGS) entry which is preliminary data.</text>
</comment>
<sequence length="90" mass="10159">MANTNVYTHAETISIPSSHGPNVNYLVTYGFVDWKKDGNLRPAVYVLMEYNGRISYQTPAHITTDKNADGSTDFEKVMDAINQLKIKHKL</sequence>
<proteinExistence type="predicted"/>
<dbReference type="AlphaFoldDB" id="A0A229UQG7"/>
<evidence type="ECO:0000313" key="2">
    <source>
        <dbReference type="Proteomes" id="UP000215509"/>
    </source>
</evidence>
<dbReference type="EMBL" id="NMQW01000017">
    <property type="protein sequence ID" value="OXM85807.1"/>
    <property type="molecule type" value="Genomic_DNA"/>
</dbReference>
<reference evidence="1 2" key="1">
    <citation type="submission" date="2017-07" db="EMBL/GenBank/DDBJ databases">
        <title>Genome sequencing and assembly of Paenibacillus rigui.</title>
        <authorList>
            <person name="Mayilraj S."/>
        </authorList>
    </citation>
    <scope>NUCLEOTIDE SEQUENCE [LARGE SCALE GENOMIC DNA]</scope>
    <source>
        <strain evidence="1 2">JCM 16352</strain>
    </source>
</reference>
<protein>
    <submittedName>
        <fullName evidence="1">Uncharacterized protein</fullName>
    </submittedName>
</protein>
<dbReference type="OrthoDB" id="2969508at2"/>